<keyword evidence="2" id="KW-1003">Cell membrane</keyword>
<feature type="transmembrane region" description="Helical" evidence="7">
    <location>
        <begin position="57"/>
        <end position="77"/>
    </location>
</feature>
<comment type="caution">
    <text evidence="8">The sequence shown here is derived from an EMBL/GenBank/DDBJ whole genome shotgun (WGS) entry which is preliminary data.</text>
</comment>
<dbReference type="InterPro" id="IPR017039">
    <property type="entry name" value="Virul_fac_BrkB"/>
</dbReference>
<keyword evidence="4 7" id="KW-1133">Transmembrane helix</keyword>
<feature type="region of interest" description="Disordered" evidence="6">
    <location>
        <begin position="319"/>
        <end position="418"/>
    </location>
</feature>
<keyword evidence="9" id="KW-1185">Reference proteome</keyword>
<feature type="compositionally biased region" description="Gly residues" evidence="6">
    <location>
        <begin position="397"/>
        <end position="418"/>
    </location>
</feature>
<organism evidence="8 9">
    <name type="scientific">Actinomadura yumaensis</name>
    <dbReference type="NCBI Taxonomy" id="111807"/>
    <lineage>
        <taxon>Bacteria</taxon>
        <taxon>Bacillati</taxon>
        <taxon>Actinomycetota</taxon>
        <taxon>Actinomycetes</taxon>
        <taxon>Streptosporangiales</taxon>
        <taxon>Thermomonosporaceae</taxon>
        <taxon>Actinomadura</taxon>
    </lineage>
</organism>
<dbReference type="EMBL" id="JBHSXS010000010">
    <property type="protein sequence ID" value="MFC6881842.1"/>
    <property type="molecule type" value="Genomic_DNA"/>
</dbReference>
<evidence type="ECO:0000256" key="1">
    <source>
        <dbReference type="ARBA" id="ARBA00004651"/>
    </source>
</evidence>
<evidence type="ECO:0000256" key="6">
    <source>
        <dbReference type="SAM" id="MobiDB-lite"/>
    </source>
</evidence>
<name>A0ABW2CJS9_9ACTN</name>
<evidence type="ECO:0000256" key="7">
    <source>
        <dbReference type="SAM" id="Phobius"/>
    </source>
</evidence>
<evidence type="ECO:0000256" key="2">
    <source>
        <dbReference type="ARBA" id="ARBA00022475"/>
    </source>
</evidence>
<dbReference type="RefSeq" id="WP_378063403.1">
    <property type="nucleotide sequence ID" value="NZ_JBHSXS010000010.1"/>
</dbReference>
<dbReference type="PANTHER" id="PTHR30213:SF0">
    <property type="entry name" value="UPF0761 MEMBRANE PROTEIN YIHY"/>
    <property type="match status" value="1"/>
</dbReference>
<feature type="compositionally biased region" description="Low complexity" evidence="6">
    <location>
        <begin position="365"/>
        <end position="386"/>
    </location>
</feature>
<gene>
    <name evidence="8" type="ORF">ACFQKB_18950</name>
</gene>
<evidence type="ECO:0000256" key="5">
    <source>
        <dbReference type="ARBA" id="ARBA00023136"/>
    </source>
</evidence>
<proteinExistence type="predicted"/>
<evidence type="ECO:0000256" key="3">
    <source>
        <dbReference type="ARBA" id="ARBA00022692"/>
    </source>
</evidence>
<feature type="transmembrane region" description="Helical" evidence="7">
    <location>
        <begin position="243"/>
        <end position="264"/>
    </location>
</feature>
<feature type="transmembrane region" description="Helical" evidence="7">
    <location>
        <begin position="174"/>
        <end position="192"/>
    </location>
</feature>
<reference evidence="9" key="1">
    <citation type="journal article" date="2019" name="Int. J. Syst. Evol. Microbiol.">
        <title>The Global Catalogue of Microorganisms (GCM) 10K type strain sequencing project: providing services to taxonomists for standard genome sequencing and annotation.</title>
        <authorList>
            <consortium name="The Broad Institute Genomics Platform"/>
            <consortium name="The Broad Institute Genome Sequencing Center for Infectious Disease"/>
            <person name="Wu L."/>
            <person name="Ma J."/>
        </authorList>
    </citation>
    <scope>NUCLEOTIDE SEQUENCE [LARGE SCALE GENOMIC DNA]</scope>
    <source>
        <strain evidence="9">JCM 3369</strain>
    </source>
</reference>
<dbReference type="Proteomes" id="UP001596380">
    <property type="component" value="Unassembled WGS sequence"/>
</dbReference>
<accession>A0ABW2CJS9</accession>
<evidence type="ECO:0000256" key="4">
    <source>
        <dbReference type="ARBA" id="ARBA00022989"/>
    </source>
</evidence>
<sequence>MTTVSDAASVAGTPAEGAETADPDAGTPGRARKARRIAWTLIRGTAVAAFRYRVTGLAAEAAFFALLSLPPLVIGLVGTMGHFRSALGAGTVAEIRAWLITQAQTVLTGPAVDSVVVPLIDDVIKGGSPDIVSVSFLISLWAGSRATNVYVDTITIAYGLSGIRGVIRTRLRAFFLYLVGLLVMLIVIPLLVAGPALVRDALPESAGFVQVFYWPVVVTLSVMFLAMLYHSSVPVRTAWWREVPGAVVALLIWIVGSVTLRLYLTGSLSGVSVYGSLAASIAILAWLYVAALAVLIGAALNAEIDRLWPSAGTARARAVRAAAQRPAPDPEPGSAVARTPEAVAEHAAASENGAGPEGATRADVAGSTESGAAARAGGSTGADGRSPGARKARSAGPSGGGEPSGAAGGTEESGGGAG</sequence>
<dbReference type="PANTHER" id="PTHR30213">
    <property type="entry name" value="INNER MEMBRANE PROTEIN YHJD"/>
    <property type="match status" value="1"/>
</dbReference>
<feature type="transmembrane region" description="Helical" evidence="7">
    <location>
        <begin position="276"/>
        <end position="300"/>
    </location>
</feature>
<dbReference type="Pfam" id="PF03631">
    <property type="entry name" value="Virul_fac_BrkB"/>
    <property type="match status" value="1"/>
</dbReference>
<keyword evidence="3 7" id="KW-0812">Transmembrane</keyword>
<evidence type="ECO:0000313" key="9">
    <source>
        <dbReference type="Proteomes" id="UP001596380"/>
    </source>
</evidence>
<protein>
    <submittedName>
        <fullName evidence="8">YihY/virulence factor BrkB family protein</fullName>
    </submittedName>
</protein>
<feature type="region of interest" description="Disordered" evidence="6">
    <location>
        <begin position="1"/>
        <end position="31"/>
    </location>
</feature>
<comment type="subcellular location">
    <subcellularLocation>
        <location evidence="1">Cell membrane</location>
        <topology evidence="1">Multi-pass membrane protein</topology>
    </subcellularLocation>
</comment>
<keyword evidence="5 7" id="KW-0472">Membrane</keyword>
<evidence type="ECO:0000313" key="8">
    <source>
        <dbReference type="EMBL" id="MFC6881842.1"/>
    </source>
</evidence>
<feature type="transmembrane region" description="Helical" evidence="7">
    <location>
        <begin position="212"/>
        <end position="231"/>
    </location>
</feature>